<name>A0A9P9K4A2_FUSSL</name>
<dbReference type="EMBL" id="JAGTJS010000021">
    <property type="protein sequence ID" value="KAH7239714.1"/>
    <property type="molecule type" value="Genomic_DNA"/>
</dbReference>
<comment type="caution">
    <text evidence="1">The sequence shown here is derived from an EMBL/GenBank/DDBJ whole genome shotgun (WGS) entry which is preliminary data.</text>
</comment>
<evidence type="ECO:0000313" key="2">
    <source>
        <dbReference type="Proteomes" id="UP000736672"/>
    </source>
</evidence>
<proteinExistence type="predicted"/>
<reference evidence="1" key="1">
    <citation type="journal article" date="2021" name="Nat. Commun.">
        <title>Genetic determinants of endophytism in the Arabidopsis root mycobiome.</title>
        <authorList>
            <person name="Mesny F."/>
            <person name="Miyauchi S."/>
            <person name="Thiergart T."/>
            <person name="Pickel B."/>
            <person name="Atanasova L."/>
            <person name="Karlsson M."/>
            <person name="Huettel B."/>
            <person name="Barry K.W."/>
            <person name="Haridas S."/>
            <person name="Chen C."/>
            <person name="Bauer D."/>
            <person name="Andreopoulos W."/>
            <person name="Pangilinan J."/>
            <person name="LaButti K."/>
            <person name="Riley R."/>
            <person name="Lipzen A."/>
            <person name="Clum A."/>
            <person name="Drula E."/>
            <person name="Henrissat B."/>
            <person name="Kohler A."/>
            <person name="Grigoriev I.V."/>
            <person name="Martin F.M."/>
            <person name="Hacquard S."/>
        </authorList>
    </citation>
    <scope>NUCLEOTIDE SEQUENCE</scope>
    <source>
        <strain evidence="1">FSSC 5 MPI-SDFR-AT-0091</strain>
    </source>
</reference>
<dbReference type="AlphaFoldDB" id="A0A9P9K4A2"/>
<dbReference type="OrthoDB" id="3549294at2759"/>
<organism evidence="1 2">
    <name type="scientific">Fusarium solani</name>
    <name type="common">Filamentous fungus</name>
    <dbReference type="NCBI Taxonomy" id="169388"/>
    <lineage>
        <taxon>Eukaryota</taxon>
        <taxon>Fungi</taxon>
        <taxon>Dikarya</taxon>
        <taxon>Ascomycota</taxon>
        <taxon>Pezizomycotina</taxon>
        <taxon>Sordariomycetes</taxon>
        <taxon>Hypocreomycetidae</taxon>
        <taxon>Hypocreales</taxon>
        <taxon>Nectriaceae</taxon>
        <taxon>Fusarium</taxon>
        <taxon>Fusarium solani species complex</taxon>
    </lineage>
</organism>
<accession>A0A9P9K4A2</accession>
<dbReference type="Proteomes" id="UP000736672">
    <property type="component" value="Unassembled WGS sequence"/>
</dbReference>
<gene>
    <name evidence="1" type="ORF">B0J15DRAFT_538297</name>
</gene>
<keyword evidence="2" id="KW-1185">Reference proteome</keyword>
<evidence type="ECO:0000313" key="1">
    <source>
        <dbReference type="EMBL" id="KAH7239714.1"/>
    </source>
</evidence>
<protein>
    <submittedName>
        <fullName evidence="1">Uncharacterized protein</fullName>
    </submittedName>
</protein>
<sequence>METPSILKWRSAFFLAKTLKSLPGACFDLRRCLHNVPSLPDAIPADTEYIEGHSLWTNSGPNCSLKTRKEKPKRIYLSKLHATSVSASSSPNFRAWETNANNVVALLTLAERQGIPMMYGRHGPSIGPSPHPGAILDLDYASIQEKRWWKSMVSLGTGWSMAGTRISLWATGIDDDDKPPPTASEAACYLSRLCDAYDLSNQSSAALAAALTIPLHADISFFDPSEIELPQPTFATSATCSVSNRASAEFDLIDHLMTLSLSPWDPEVPCNFAGYWLLPIAASLQPIINQNKMEVLAKAMSPTIAGPLWLGLAICAAWTGAAASFLDHHQTRSSCDDTVSRANVWRLQHDCYQNYLDDGFSHTPPYGWPPFGHMRATDVELEIRDHLKCSRNWTYTQWQWSFSGTVDHGFSLDRASDRPSKEASRRYALIPSSEMHGQETMRKISEVATKTVFCMKLRSSTSGKSILLTSGVRQLVPVILIIYNDSRGHW</sequence>